<keyword evidence="6" id="KW-1185">Reference proteome</keyword>
<protein>
    <recommendedName>
        <fullName evidence="7">L-ornithine N(5)-oxygenase</fullName>
    </recommendedName>
</protein>
<dbReference type="SUPFAM" id="SSF51905">
    <property type="entry name" value="FAD/NAD(P)-binding domain"/>
    <property type="match status" value="2"/>
</dbReference>
<keyword evidence="3" id="KW-0274">FAD</keyword>
<dbReference type="OMA" id="GCQSWYI"/>
<dbReference type="Pfam" id="PF00743">
    <property type="entry name" value="FMO-like"/>
    <property type="match status" value="1"/>
</dbReference>
<evidence type="ECO:0008006" key="7">
    <source>
        <dbReference type="Google" id="ProtNLM"/>
    </source>
</evidence>
<dbReference type="RefSeq" id="XP_016643709.1">
    <property type="nucleotide sequence ID" value="XM_016786733.1"/>
</dbReference>
<dbReference type="InterPro" id="IPR036188">
    <property type="entry name" value="FAD/NAD-bd_sf"/>
</dbReference>
<evidence type="ECO:0000256" key="2">
    <source>
        <dbReference type="ARBA" id="ARBA00022630"/>
    </source>
</evidence>
<dbReference type="GO" id="GO:0050661">
    <property type="term" value="F:NADP binding"/>
    <property type="evidence" value="ECO:0007669"/>
    <property type="project" value="InterPro"/>
</dbReference>
<accession>A0A084G998</accession>
<evidence type="ECO:0000256" key="4">
    <source>
        <dbReference type="ARBA" id="ARBA00023002"/>
    </source>
</evidence>
<dbReference type="Proteomes" id="UP000028545">
    <property type="component" value="Unassembled WGS sequence"/>
</dbReference>
<comment type="caution">
    <text evidence="5">The sequence shown here is derived from an EMBL/GenBank/DDBJ whole genome shotgun (WGS) entry which is preliminary data.</text>
</comment>
<dbReference type="KEGG" id="sapo:SAPIO_CDS4092"/>
<dbReference type="VEuPathDB" id="FungiDB:SAPIO_CDS4092"/>
<dbReference type="PANTHER" id="PTHR42877">
    <property type="entry name" value="L-ORNITHINE N(5)-MONOOXYGENASE-RELATED"/>
    <property type="match status" value="1"/>
</dbReference>
<reference evidence="5 6" key="1">
    <citation type="journal article" date="2014" name="Genome Announc.">
        <title>Draft genome sequence of the pathogenic fungus Scedosporium apiospermum.</title>
        <authorList>
            <person name="Vandeputte P."/>
            <person name="Ghamrawi S."/>
            <person name="Rechenmann M."/>
            <person name="Iltis A."/>
            <person name="Giraud S."/>
            <person name="Fleury M."/>
            <person name="Thornton C."/>
            <person name="Delhaes L."/>
            <person name="Meyer W."/>
            <person name="Papon N."/>
            <person name="Bouchara J.P."/>
        </authorList>
    </citation>
    <scope>NUCLEOTIDE SEQUENCE [LARGE SCALE GENOMIC DNA]</scope>
    <source>
        <strain evidence="5 6">IHEM 14462</strain>
    </source>
</reference>
<name>A0A084G998_PSEDA</name>
<evidence type="ECO:0000256" key="3">
    <source>
        <dbReference type="ARBA" id="ARBA00022827"/>
    </source>
</evidence>
<keyword evidence="4" id="KW-0560">Oxidoreductase</keyword>
<dbReference type="EMBL" id="JOWA01000090">
    <property type="protein sequence ID" value="KEZ43910.1"/>
    <property type="molecule type" value="Genomic_DNA"/>
</dbReference>
<gene>
    <name evidence="5" type="ORF">SAPIO_CDS4092</name>
</gene>
<dbReference type="InterPro" id="IPR020946">
    <property type="entry name" value="Flavin_mOase-like"/>
</dbReference>
<evidence type="ECO:0000313" key="5">
    <source>
        <dbReference type="EMBL" id="KEZ43910.1"/>
    </source>
</evidence>
<dbReference type="OrthoDB" id="74360at2759"/>
<dbReference type="InterPro" id="IPR051209">
    <property type="entry name" value="FAD-bind_Monooxygenase_sf"/>
</dbReference>
<dbReference type="GO" id="GO:0050660">
    <property type="term" value="F:flavin adenine dinucleotide binding"/>
    <property type="evidence" value="ECO:0007669"/>
    <property type="project" value="InterPro"/>
</dbReference>
<dbReference type="Gene3D" id="3.50.50.60">
    <property type="entry name" value="FAD/NAD(P)-binding domain"/>
    <property type="match status" value="2"/>
</dbReference>
<evidence type="ECO:0000256" key="1">
    <source>
        <dbReference type="ARBA" id="ARBA00010139"/>
    </source>
</evidence>
<dbReference type="GeneID" id="27723164"/>
<dbReference type="GO" id="GO:0004499">
    <property type="term" value="F:N,N-dimethylaniline monooxygenase activity"/>
    <property type="evidence" value="ECO:0007669"/>
    <property type="project" value="InterPro"/>
</dbReference>
<comment type="similarity">
    <text evidence="1">Belongs to the FAD-binding monooxygenase family.</text>
</comment>
<evidence type="ECO:0000313" key="6">
    <source>
        <dbReference type="Proteomes" id="UP000028545"/>
    </source>
</evidence>
<organism evidence="5 6">
    <name type="scientific">Pseudallescheria apiosperma</name>
    <name type="common">Scedosporium apiospermum</name>
    <dbReference type="NCBI Taxonomy" id="563466"/>
    <lineage>
        <taxon>Eukaryota</taxon>
        <taxon>Fungi</taxon>
        <taxon>Dikarya</taxon>
        <taxon>Ascomycota</taxon>
        <taxon>Pezizomycotina</taxon>
        <taxon>Sordariomycetes</taxon>
        <taxon>Hypocreomycetidae</taxon>
        <taxon>Microascales</taxon>
        <taxon>Microascaceae</taxon>
        <taxon>Scedosporium</taxon>
    </lineage>
</organism>
<proteinExistence type="inferred from homology"/>
<dbReference type="HOGENOM" id="CLU_006937_7_0_1"/>
<dbReference type="AlphaFoldDB" id="A0A084G998"/>
<dbReference type="PANTHER" id="PTHR42877:SF10">
    <property type="entry name" value="L-ORNITHINE N(5)-OXYGENASE"/>
    <property type="match status" value="1"/>
</dbReference>
<keyword evidence="2" id="KW-0285">Flavoprotein</keyword>
<sequence length="516" mass="58465">MHSDKRNYSQFACVGSGFSAIGLGATLQRWYGLNDIKFFERSSDLGGTWFTNRYPGCACDVPSALYSYSFEPNPDWSRVLPSHDELWQYLRGVADKYALVPKMTFGVDVEKCEWVEETKRWRLHIRHLKTDHVFTHECQFLFGAAGQLVQPRELDVPGAESFKGPIFHSSRWRDDVSLEGKKVVVFGNGCTAAQIVPSIVNKTEHLTQIVRAKHWILPPIDGAYTDAMRLVFKYVPGSMKLQRLIIYLAAENELKGFPMTSSAARFRQKRRVEAEKYMRSRAPAKYHDILIPDFEVGCKRRIFDSGYLDCLHSKNLTLTNERALKIVPDGVMTERGLIEADVIVLANGYVTNKFLTGINVVGRGGEKLTEHWESFGGAEAYNCSVMSGFPNFFILLGPNAATGHTSAIMASENSINYALRLIKPVLDGKAEFVELKRDAEQRYVDRIQEDLSKTVWNSGCQSWYIESGPEGKTWNAMSYPYSQAHFWYRSLFPVWSDWNIASSNTVVDKVPIAPLL</sequence>